<name>A0A9J6AGC2_SOLCO</name>
<feature type="signal peptide" evidence="1">
    <location>
        <begin position="1"/>
        <end position="15"/>
    </location>
</feature>
<gene>
    <name evidence="2" type="ORF">H5410_008356</name>
</gene>
<keyword evidence="1" id="KW-0732">Signal</keyword>
<proteinExistence type="predicted"/>
<organism evidence="2 3">
    <name type="scientific">Solanum commersonii</name>
    <name type="common">Commerson's wild potato</name>
    <name type="synonym">Commerson's nightshade</name>
    <dbReference type="NCBI Taxonomy" id="4109"/>
    <lineage>
        <taxon>Eukaryota</taxon>
        <taxon>Viridiplantae</taxon>
        <taxon>Streptophyta</taxon>
        <taxon>Embryophyta</taxon>
        <taxon>Tracheophyta</taxon>
        <taxon>Spermatophyta</taxon>
        <taxon>Magnoliopsida</taxon>
        <taxon>eudicotyledons</taxon>
        <taxon>Gunneridae</taxon>
        <taxon>Pentapetalae</taxon>
        <taxon>asterids</taxon>
        <taxon>lamiids</taxon>
        <taxon>Solanales</taxon>
        <taxon>Solanaceae</taxon>
        <taxon>Solanoideae</taxon>
        <taxon>Solaneae</taxon>
        <taxon>Solanum</taxon>
    </lineage>
</organism>
<reference evidence="2 3" key="1">
    <citation type="submission" date="2020-09" db="EMBL/GenBank/DDBJ databases">
        <title>De no assembly of potato wild relative species, Solanum commersonii.</title>
        <authorList>
            <person name="Cho K."/>
        </authorList>
    </citation>
    <scope>NUCLEOTIDE SEQUENCE [LARGE SCALE GENOMIC DNA]</scope>
    <source>
        <strain evidence="2">LZ3.2</strain>
        <tissue evidence="2">Leaf</tissue>
    </source>
</reference>
<sequence length="252" mass="28083">MVFLFSLALVMQISILDYFFSKRPIHKLLDNIAMCFDSASDIEKQRRSQIYPLFQSIIEDPLTGKALPSELFLENKIISLLFMGEEFKTAFLDSFGCKTEQANDVNFSACSKDGKKFFATNESSRMTTGNNNIKTVHDVPLMQCNLPLSHSAKAICSELPQVSSHQCDQSSTQSCGDSVKCANETVNIWNSKLKTQGGAQVPAMGSQKKVNQSCHLRILEQKILNPKNQDTILNVTSGVLHFVELAPYPSLY</sequence>
<dbReference type="EMBL" id="JACXVP010000002">
    <property type="protein sequence ID" value="KAG5623138.1"/>
    <property type="molecule type" value="Genomic_DNA"/>
</dbReference>
<evidence type="ECO:0000313" key="2">
    <source>
        <dbReference type="EMBL" id="KAG5623138.1"/>
    </source>
</evidence>
<evidence type="ECO:0000256" key="1">
    <source>
        <dbReference type="SAM" id="SignalP"/>
    </source>
</evidence>
<dbReference type="AlphaFoldDB" id="A0A9J6AGC2"/>
<comment type="caution">
    <text evidence="2">The sequence shown here is derived from an EMBL/GenBank/DDBJ whole genome shotgun (WGS) entry which is preliminary data.</text>
</comment>
<dbReference type="OrthoDB" id="429932at2759"/>
<evidence type="ECO:0000313" key="3">
    <source>
        <dbReference type="Proteomes" id="UP000824120"/>
    </source>
</evidence>
<accession>A0A9J6AGC2</accession>
<keyword evidence="3" id="KW-1185">Reference proteome</keyword>
<protein>
    <submittedName>
        <fullName evidence="2">Uncharacterized protein</fullName>
    </submittedName>
</protein>
<feature type="chain" id="PRO_5039934151" evidence="1">
    <location>
        <begin position="16"/>
        <end position="252"/>
    </location>
</feature>
<dbReference type="Proteomes" id="UP000824120">
    <property type="component" value="Chromosome 2"/>
</dbReference>